<evidence type="ECO:0000256" key="4">
    <source>
        <dbReference type="ARBA" id="ARBA00022839"/>
    </source>
</evidence>
<dbReference type="AlphaFoldDB" id="G4QB19"/>
<reference key="1">
    <citation type="submission" date="2011-09" db="EMBL/GenBank/DDBJ databases">
        <title>Genomic characterization of the Taylorella genus.</title>
        <authorList>
            <person name="Hebert L."/>
            <person name="Moumen B."/>
            <person name="Pons N."/>
            <person name="Duquesne F."/>
            <person name="Breuil M.-F."/>
            <person name="Goux D."/>
            <person name="Batto J.-M."/>
            <person name="Renault P."/>
            <person name="Laugier C."/>
            <person name="Petry S."/>
        </authorList>
    </citation>
    <scope>NUCLEOTIDE SEQUENCE</scope>
    <source>
        <strain>MCE3</strain>
    </source>
</reference>
<dbReference type="GO" id="GO:0005737">
    <property type="term" value="C:cytoplasm"/>
    <property type="evidence" value="ECO:0007669"/>
    <property type="project" value="UniProtKB-SubCell"/>
</dbReference>
<dbReference type="eggNOG" id="COG1949">
    <property type="taxonomic scope" value="Bacteria"/>
</dbReference>
<dbReference type="InterPro" id="IPR022894">
    <property type="entry name" value="Oligoribonuclease"/>
</dbReference>
<keyword evidence="2 6" id="KW-0540">Nuclease</keyword>
<dbReference type="EC" id="3.1.-.-" evidence="6"/>
<evidence type="ECO:0000313" key="8">
    <source>
        <dbReference type="EMBL" id="AEP36560.1"/>
    </source>
</evidence>
<dbReference type="FunFam" id="3.30.420.10:FF:000003">
    <property type="entry name" value="Oligoribonuclease"/>
    <property type="match status" value="1"/>
</dbReference>
<dbReference type="Proteomes" id="UP000009284">
    <property type="component" value="Chromosome"/>
</dbReference>
<dbReference type="STRING" id="1008459.TASI_0790"/>
<dbReference type="SUPFAM" id="SSF53098">
    <property type="entry name" value="Ribonuclease H-like"/>
    <property type="match status" value="1"/>
</dbReference>
<sequence>MPNKSNRMVWLDMEMTGLNPDIDRILEVAVIITEDDLSVVAEAPVYVIHQDDALLNSMDNWNTSTHTKSGLVAKVKDSKLNEAQVEEALLDFFKKHIPEGTVPLCGNSVNQDRRFMFKYMPRLEKYLHYRTVDVSTFKELAKRWKPDVYKAFKKKSKHEALADIYESIEELKHYREHFIKE</sequence>
<evidence type="ECO:0000256" key="6">
    <source>
        <dbReference type="HAMAP-Rule" id="MF_00045"/>
    </source>
</evidence>
<comment type="function">
    <text evidence="6">3'-to-5' exoribonuclease specific for small oligoribonucleotides.</text>
</comment>
<keyword evidence="3 6" id="KW-0378">Hydrolase</keyword>
<evidence type="ECO:0000256" key="5">
    <source>
        <dbReference type="ARBA" id="ARBA00070964"/>
    </source>
</evidence>
<reference evidence="8 9" key="2">
    <citation type="journal article" date="2012" name="PLoS ONE">
        <title>Genomic characterization of the taylorella genus.</title>
        <authorList>
            <person name="Hebert L."/>
            <person name="Moumen B."/>
            <person name="Pons N."/>
            <person name="Duquesne F."/>
            <person name="Breuil M.F."/>
            <person name="Goux D."/>
            <person name="Batto J.M."/>
            <person name="Laugier C."/>
            <person name="Renault P."/>
            <person name="Petry S."/>
        </authorList>
    </citation>
    <scope>NUCLEOTIDE SEQUENCE [LARGE SCALE GENOMIC DNA]</scope>
    <source>
        <strain evidence="8 9">MCE3</strain>
    </source>
</reference>
<dbReference type="InterPro" id="IPR013520">
    <property type="entry name" value="Ribonucl_H"/>
</dbReference>
<comment type="subcellular location">
    <subcellularLocation>
        <location evidence="6">Cytoplasm</location>
    </subcellularLocation>
</comment>
<gene>
    <name evidence="6" type="primary">orn</name>
    <name evidence="8" type="ordered locus">TASI_0790</name>
</gene>
<dbReference type="InterPro" id="IPR036397">
    <property type="entry name" value="RNaseH_sf"/>
</dbReference>
<dbReference type="Pfam" id="PF00929">
    <property type="entry name" value="RNase_T"/>
    <property type="match status" value="1"/>
</dbReference>
<dbReference type="SMART" id="SM00479">
    <property type="entry name" value="EXOIII"/>
    <property type="match status" value="1"/>
</dbReference>
<dbReference type="GO" id="GO:0000175">
    <property type="term" value="F:3'-5'-RNA exonuclease activity"/>
    <property type="evidence" value="ECO:0007669"/>
    <property type="project" value="InterPro"/>
</dbReference>
<keyword evidence="6" id="KW-0963">Cytoplasm</keyword>
<evidence type="ECO:0000256" key="1">
    <source>
        <dbReference type="ARBA" id="ARBA00009921"/>
    </source>
</evidence>
<dbReference type="NCBIfam" id="NF003765">
    <property type="entry name" value="PRK05359.1"/>
    <property type="match status" value="1"/>
</dbReference>
<feature type="active site" evidence="6">
    <location>
        <position position="129"/>
    </location>
</feature>
<proteinExistence type="inferred from homology"/>
<dbReference type="PANTHER" id="PTHR11046">
    <property type="entry name" value="OLIGORIBONUCLEASE, MITOCHONDRIAL"/>
    <property type="match status" value="1"/>
</dbReference>
<dbReference type="RefSeq" id="WP_014111456.1">
    <property type="nucleotide sequence ID" value="NC_016043.1"/>
</dbReference>
<keyword evidence="9" id="KW-1185">Reference proteome</keyword>
<dbReference type="GO" id="GO:0003676">
    <property type="term" value="F:nucleic acid binding"/>
    <property type="evidence" value="ECO:0007669"/>
    <property type="project" value="InterPro"/>
</dbReference>
<evidence type="ECO:0000313" key="9">
    <source>
        <dbReference type="Proteomes" id="UP000009284"/>
    </source>
</evidence>
<evidence type="ECO:0000256" key="2">
    <source>
        <dbReference type="ARBA" id="ARBA00022722"/>
    </source>
</evidence>
<dbReference type="Gene3D" id="3.30.420.10">
    <property type="entry name" value="Ribonuclease H-like superfamily/Ribonuclease H"/>
    <property type="match status" value="1"/>
</dbReference>
<comment type="similarity">
    <text evidence="1 6">Belongs to the oligoribonuclease family.</text>
</comment>
<protein>
    <recommendedName>
        <fullName evidence="5 6">Oligoribonuclease</fullName>
        <ecNumber evidence="6">3.1.-.-</ecNumber>
    </recommendedName>
</protein>
<evidence type="ECO:0000259" key="7">
    <source>
        <dbReference type="SMART" id="SM00479"/>
    </source>
</evidence>
<name>G4QB19_TAYAM</name>
<dbReference type="PANTHER" id="PTHR11046:SF0">
    <property type="entry name" value="OLIGORIBONUCLEASE, MITOCHONDRIAL"/>
    <property type="match status" value="1"/>
</dbReference>
<feature type="domain" description="Exonuclease" evidence="7">
    <location>
        <begin position="7"/>
        <end position="180"/>
    </location>
</feature>
<keyword evidence="4 6" id="KW-0269">Exonuclease</keyword>
<dbReference type="EMBL" id="CP003059">
    <property type="protein sequence ID" value="AEP36560.1"/>
    <property type="molecule type" value="Genomic_DNA"/>
</dbReference>
<dbReference type="KEGG" id="tas:TASI_0790"/>
<dbReference type="OrthoDB" id="9801329at2"/>
<dbReference type="CDD" id="cd06135">
    <property type="entry name" value="Orn"/>
    <property type="match status" value="1"/>
</dbReference>
<evidence type="ECO:0000256" key="3">
    <source>
        <dbReference type="ARBA" id="ARBA00022801"/>
    </source>
</evidence>
<dbReference type="HOGENOM" id="CLU_064761_2_0_4"/>
<organism evidence="8 9">
    <name type="scientific">Taylorella asinigenitalis (strain MCE3)</name>
    <dbReference type="NCBI Taxonomy" id="1008459"/>
    <lineage>
        <taxon>Bacteria</taxon>
        <taxon>Pseudomonadati</taxon>
        <taxon>Pseudomonadota</taxon>
        <taxon>Betaproteobacteria</taxon>
        <taxon>Burkholderiales</taxon>
        <taxon>Alcaligenaceae</taxon>
        <taxon>Taylorella</taxon>
    </lineage>
</organism>
<dbReference type="HAMAP" id="MF_00045">
    <property type="entry name" value="Oligoribonuclease"/>
    <property type="match status" value="1"/>
</dbReference>
<accession>G4QB19</accession>
<dbReference type="GO" id="GO:0006259">
    <property type="term" value="P:DNA metabolic process"/>
    <property type="evidence" value="ECO:0007669"/>
    <property type="project" value="UniProtKB-ARBA"/>
</dbReference>
<dbReference type="InterPro" id="IPR012337">
    <property type="entry name" value="RNaseH-like_sf"/>
</dbReference>